<dbReference type="AlphaFoldDB" id="A0A225EG75"/>
<sequence length="170" mass="18393">MSDNGPPDALTTRLPYLKAAAARRGAGETTAEGEEETCPAFGFLRGSTARALAVEFRFLNGNSDIFPYSHLAGWRFNPSVGLLLRFTADVVSLVLVRGSNLDAPVNTDGVNMLDRGFQRHRVTWVRAMDPASLKAVGAGGPTVDAIEVGEFESLTDLREWVRAKAPAFLR</sequence>
<comment type="caution">
    <text evidence="1">The sequence shown here is derived from an EMBL/GenBank/DDBJ whole genome shotgun (WGS) entry which is preliminary data.</text>
</comment>
<name>A0A225EG75_9BACT</name>
<proteinExistence type="predicted"/>
<organism evidence="1 2">
    <name type="scientific">Fimbriiglobus ruber</name>
    <dbReference type="NCBI Taxonomy" id="1908690"/>
    <lineage>
        <taxon>Bacteria</taxon>
        <taxon>Pseudomonadati</taxon>
        <taxon>Planctomycetota</taxon>
        <taxon>Planctomycetia</taxon>
        <taxon>Gemmatales</taxon>
        <taxon>Gemmataceae</taxon>
        <taxon>Fimbriiglobus</taxon>
    </lineage>
</organism>
<protein>
    <submittedName>
        <fullName evidence="1">Uncharacterized protein</fullName>
    </submittedName>
</protein>
<dbReference type="Proteomes" id="UP000214646">
    <property type="component" value="Unassembled WGS sequence"/>
</dbReference>
<evidence type="ECO:0000313" key="1">
    <source>
        <dbReference type="EMBL" id="OWK47335.1"/>
    </source>
</evidence>
<gene>
    <name evidence="1" type="ORF">FRUB_01034</name>
</gene>
<keyword evidence="2" id="KW-1185">Reference proteome</keyword>
<dbReference type="RefSeq" id="WP_088252453.1">
    <property type="nucleotide sequence ID" value="NZ_NIDE01000001.1"/>
</dbReference>
<accession>A0A225EG75</accession>
<reference evidence="2" key="1">
    <citation type="submission" date="2017-06" db="EMBL/GenBank/DDBJ databases">
        <title>Genome analysis of Fimbriiglobus ruber SP5, the first member of the order Planctomycetales with confirmed chitinolytic capability.</title>
        <authorList>
            <person name="Ravin N.V."/>
            <person name="Rakitin A.L."/>
            <person name="Ivanova A.A."/>
            <person name="Beletsky A.V."/>
            <person name="Kulichevskaya I.S."/>
            <person name="Mardanov A.V."/>
            <person name="Dedysh S.N."/>
        </authorList>
    </citation>
    <scope>NUCLEOTIDE SEQUENCE [LARGE SCALE GENOMIC DNA]</scope>
    <source>
        <strain evidence="2">SP5</strain>
    </source>
</reference>
<evidence type="ECO:0000313" key="2">
    <source>
        <dbReference type="Proteomes" id="UP000214646"/>
    </source>
</evidence>
<dbReference type="EMBL" id="NIDE01000001">
    <property type="protein sequence ID" value="OWK47335.1"/>
    <property type="molecule type" value="Genomic_DNA"/>
</dbReference>
<dbReference type="OrthoDB" id="281003at2"/>